<dbReference type="GO" id="GO:0003824">
    <property type="term" value="F:catalytic activity"/>
    <property type="evidence" value="ECO:0007669"/>
    <property type="project" value="InterPro"/>
</dbReference>
<organism evidence="2 3">
    <name type="scientific">Oryzias latipes</name>
    <name type="common">Japanese rice fish</name>
    <name type="synonym">Japanese killifish</name>
    <dbReference type="NCBI Taxonomy" id="8090"/>
    <lineage>
        <taxon>Eukaryota</taxon>
        <taxon>Metazoa</taxon>
        <taxon>Chordata</taxon>
        <taxon>Craniata</taxon>
        <taxon>Vertebrata</taxon>
        <taxon>Euteleostomi</taxon>
        <taxon>Actinopterygii</taxon>
        <taxon>Neopterygii</taxon>
        <taxon>Teleostei</taxon>
        <taxon>Neoteleostei</taxon>
        <taxon>Acanthomorphata</taxon>
        <taxon>Ovalentaria</taxon>
        <taxon>Atherinomorphae</taxon>
        <taxon>Beloniformes</taxon>
        <taxon>Adrianichthyidae</taxon>
        <taxon>Oryziinae</taxon>
        <taxon>Oryzias</taxon>
    </lineage>
</organism>
<dbReference type="CDD" id="cd01650">
    <property type="entry name" value="RT_nLTR_like"/>
    <property type="match status" value="1"/>
</dbReference>
<evidence type="ECO:0000313" key="3">
    <source>
        <dbReference type="Proteomes" id="UP000001038"/>
    </source>
</evidence>
<dbReference type="Bgee" id="ENSORLG00000030276">
    <property type="expression patterns" value="Expressed in brain and 5 other cell types or tissues"/>
</dbReference>
<proteinExistence type="predicted"/>
<evidence type="ECO:0000259" key="1">
    <source>
        <dbReference type="PROSITE" id="PS50878"/>
    </source>
</evidence>
<accession>A0A3B3HBL7</accession>
<feature type="domain" description="Reverse transcriptase" evidence="1">
    <location>
        <begin position="486"/>
        <end position="758"/>
    </location>
</feature>
<keyword evidence="3" id="KW-1185">Reference proteome</keyword>
<dbReference type="InterPro" id="IPR005135">
    <property type="entry name" value="Endo/exonuclease/phosphatase"/>
</dbReference>
<dbReference type="PANTHER" id="PTHR47510">
    <property type="entry name" value="REVERSE TRANSCRIPTASE DOMAIN-CONTAINING PROTEIN"/>
    <property type="match status" value="1"/>
</dbReference>
<dbReference type="PROSITE" id="PS50878">
    <property type="entry name" value="RT_POL"/>
    <property type="match status" value="1"/>
</dbReference>
<dbReference type="Pfam" id="PF00078">
    <property type="entry name" value="RVT_1"/>
    <property type="match status" value="1"/>
</dbReference>
<reference evidence="2" key="3">
    <citation type="submission" date="2025-09" db="UniProtKB">
        <authorList>
            <consortium name="Ensembl"/>
        </authorList>
    </citation>
    <scope>IDENTIFICATION</scope>
    <source>
        <strain evidence="2">Hd-rR</strain>
    </source>
</reference>
<dbReference type="SUPFAM" id="SSF56672">
    <property type="entry name" value="DNA/RNA polymerases"/>
    <property type="match status" value="1"/>
</dbReference>
<reference evidence="2 3" key="1">
    <citation type="journal article" date="2007" name="Nature">
        <title>The medaka draft genome and insights into vertebrate genome evolution.</title>
        <authorList>
            <person name="Kasahara M."/>
            <person name="Naruse K."/>
            <person name="Sasaki S."/>
            <person name="Nakatani Y."/>
            <person name="Qu W."/>
            <person name="Ahsan B."/>
            <person name="Yamada T."/>
            <person name="Nagayasu Y."/>
            <person name="Doi K."/>
            <person name="Kasai Y."/>
            <person name="Jindo T."/>
            <person name="Kobayashi D."/>
            <person name="Shimada A."/>
            <person name="Toyoda A."/>
            <person name="Kuroki Y."/>
            <person name="Fujiyama A."/>
            <person name="Sasaki T."/>
            <person name="Shimizu A."/>
            <person name="Asakawa S."/>
            <person name="Shimizu N."/>
            <person name="Hashimoto S."/>
            <person name="Yang J."/>
            <person name="Lee Y."/>
            <person name="Matsushima K."/>
            <person name="Sugano S."/>
            <person name="Sakaizumi M."/>
            <person name="Narita T."/>
            <person name="Ohishi K."/>
            <person name="Haga S."/>
            <person name="Ohta F."/>
            <person name="Nomoto H."/>
            <person name="Nogata K."/>
            <person name="Morishita T."/>
            <person name="Endo T."/>
            <person name="Shin-I T."/>
            <person name="Takeda H."/>
            <person name="Morishita S."/>
            <person name="Kohara Y."/>
        </authorList>
    </citation>
    <scope>NUCLEOTIDE SEQUENCE [LARGE SCALE GENOMIC DNA]</scope>
    <source>
        <strain evidence="2 3">Hd-rR</strain>
    </source>
</reference>
<dbReference type="Gene3D" id="3.60.10.10">
    <property type="entry name" value="Endonuclease/exonuclease/phosphatase"/>
    <property type="match status" value="1"/>
</dbReference>
<dbReference type="InterPro" id="IPR043502">
    <property type="entry name" value="DNA/RNA_pol_sf"/>
</dbReference>
<dbReference type="PANTHER" id="PTHR47510:SF3">
    <property type="entry name" value="ENDO_EXONUCLEASE_PHOSPHATASE DOMAIN-CONTAINING PROTEIN"/>
    <property type="match status" value="1"/>
</dbReference>
<dbReference type="InterPro" id="IPR036691">
    <property type="entry name" value="Endo/exonu/phosph_ase_sf"/>
</dbReference>
<dbReference type="AlphaFoldDB" id="A0A3B3HBL7"/>
<reference evidence="2" key="2">
    <citation type="submission" date="2025-08" db="UniProtKB">
        <authorList>
            <consortium name="Ensembl"/>
        </authorList>
    </citation>
    <scope>IDENTIFICATION</scope>
    <source>
        <strain evidence="2">Hd-rR</strain>
    </source>
</reference>
<dbReference type="Pfam" id="PF03372">
    <property type="entry name" value="Exo_endo_phos"/>
    <property type="match status" value="1"/>
</dbReference>
<dbReference type="InParanoid" id="A0A3B3HBL7"/>
<dbReference type="GeneTree" id="ENSGT01060000248530"/>
<evidence type="ECO:0000313" key="2">
    <source>
        <dbReference type="Ensembl" id="ENSORLP00000029309.1"/>
    </source>
</evidence>
<dbReference type="Ensembl" id="ENSORLT00000029150.1">
    <property type="protein sequence ID" value="ENSORLP00000029309.1"/>
    <property type="gene ID" value="ENSORLG00000030276.1"/>
</dbReference>
<dbReference type="Proteomes" id="UP000001038">
    <property type="component" value="Chromosome 19"/>
</dbReference>
<sequence>MGHKTGIVLAHLNICSLRNKINEITQICLTENIHVLALSETHLDSTFENSMLNVDGYRLYRRDRNQNGGGVAFYVKENIVATLKSELMSRDIEVIWLQINLPFSKPTLVGCCYRPPSSNAEYLQKICENMEMVSNKCGEMFLLGDFNIDWFSKKSFLFEKIITMANTCNLKQVMTQPTRIAMDNSSKSTCIDHIYTNVPDLCSQAVSIGVGCSDHNLIAITKQTKMPKSGGRIMYRRSYKHFNPNLFIDDIKSSNWSTVVQEIDVNASLNIFMATFGKIVEKHAPLRKRTVKSNSAPWLDEELLSLMKRRDNAKKVASNSKHVEDYTNYRILRNKVTKLNFLKKKEYFGQKICGSMNDSKRLWKVLQELMCKKTKTFNLNMEIGGISVSKPFDIANHLNDFFINKVEKLRSSMVAQDISSPCQNIQLTMENKACSLVFDTVSENNVQDLLLSLPDDKTPGIDYIDGRILKIVANVLDKPICHIFNRALISGVFPDQWKQSKIIPLIKDEKSEFTASNCRPVHVLPVLSKIFERLIFNQMLHYFISNDLFTSAQHAYRPGHSTNTALVHMVDHWLTHLDDKKYVGAVLLDFTAAFDVIDHDILLAKLKCYGFSQLALSLIRNYLNGRTQKVLFNGSLSEIKFMSCGVPQGSCLGPLLFSVFVNDMSQEIRNAEVVLYADDATLFCASTTGPELNTALQNQLNLVTNWVKLNKLVLNTSKTKCIVFGTKYLLNAPCYLNLRIDNSLVEQVTKTKLLGIKLDDQLSWTDQINHIVSKMGRGIALARRCAQYCPPSVMRTVVQSLVLSHLEYCPVIWSSATQGHLKKLQLAQNRAARVALGCSFWTNVNEMHTILGWLMVKDKVQLSLQCLMHNDIFKKCPQYLVNKVLYSGYCHQYQTRQVSSGDLIVPFSRSNYMRRTVLFRSSVAWNQVSVRTRLISNKYHFKKILKLRYMDHLQ</sequence>
<protein>
    <recommendedName>
        <fullName evidence="1">Reverse transcriptase domain-containing protein</fullName>
    </recommendedName>
</protein>
<dbReference type="InterPro" id="IPR000477">
    <property type="entry name" value="RT_dom"/>
</dbReference>
<dbReference type="SUPFAM" id="SSF56219">
    <property type="entry name" value="DNase I-like"/>
    <property type="match status" value="1"/>
</dbReference>
<name>A0A3B3HBL7_ORYLA</name>